<keyword evidence="10" id="KW-1185">Reference proteome</keyword>
<protein>
    <submittedName>
        <fullName evidence="9">Cytochrome P450</fullName>
    </submittedName>
</protein>
<dbReference type="InterPro" id="IPR036396">
    <property type="entry name" value="Cyt_P450_sf"/>
</dbReference>
<evidence type="ECO:0000256" key="2">
    <source>
        <dbReference type="ARBA" id="ARBA00010617"/>
    </source>
</evidence>
<dbReference type="GO" id="GO:0020037">
    <property type="term" value="F:heme binding"/>
    <property type="evidence" value="ECO:0007669"/>
    <property type="project" value="InterPro"/>
</dbReference>
<keyword evidence="3 7" id="KW-0349">Heme</keyword>
<keyword evidence="5 7" id="KW-0408">Iron</keyword>
<organism evidence="9 10">
    <name type="scientific">Apodospora peruviana</name>
    <dbReference type="NCBI Taxonomy" id="516989"/>
    <lineage>
        <taxon>Eukaryota</taxon>
        <taxon>Fungi</taxon>
        <taxon>Dikarya</taxon>
        <taxon>Ascomycota</taxon>
        <taxon>Pezizomycotina</taxon>
        <taxon>Sordariomycetes</taxon>
        <taxon>Sordariomycetidae</taxon>
        <taxon>Sordariales</taxon>
        <taxon>Lasiosphaeriaceae</taxon>
        <taxon>Apodospora</taxon>
    </lineage>
</organism>
<dbReference type="PRINTS" id="PR00465">
    <property type="entry name" value="EP450IV"/>
</dbReference>
<dbReference type="Gene3D" id="1.10.630.10">
    <property type="entry name" value="Cytochrome P450"/>
    <property type="match status" value="1"/>
</dbReference>
<dbReference type="GO" id="GO:0016705">
    <property type="term" value="F:oxidoreductase activity, acting on paired donors, with incorporation or reduction of molecular oxygen"/>
    <property type="evidence" value="ECO:0007669"/>
    <property type="project" value="InterPro"/>
</dbReference>
<evidence type="ECO:0000256" key="8">
    <source>
        <dbReference type="SAM" id="Phobius"/>
    </source>
</evidence>
<dbReference type="GO" id="GO:0008395">
    <property type="term" value="F:steroid hydroxylase activity"/>
    <property type="evidence" value="ECO:0007669"/>
    <property type="project" value="TreeGrafter"/>
</dbReference>
<reference evidence="9" key="2">
    <citation type="submission" date="2023-06" db="EMBL/GenBank/DDBJ databases">
        <authorList>
            <consortium name="Lawrence Berkeley National Laboratory"/>
            <person name="Haridas S."/>
            <person name="Hensen N."/>
            <person name="Bonometti L."/>
            <person name="Westerberg I."/>
            <person name="Brannstrom I.O."/>
            <person name="Guillou S."/>
            <person name="Cros-Aarteil S."/>
            <person name="Calhoun S."/>
            <person name="Kuo A."/>
            <person name="Mondo S."/>
            <person name="Pangilinan J."/>
            <person name="Riley R."/>
            <person name="Labutti K."/>
            <person name="Andreopoulos B."/>
            <person name="Lipzen A."/>
            <person name="Chen C."/>
            <person name="Yanf M."/>
            <person name="Daum C."/>
            <person name="Ng V."/>
            <person name="Clum A."/>
            <person name="Steindorff A."/>
            <person name="Ohm R."/>
            <person name="Martin F."/>
            <person name="Silar P."/>
            <person name="Natvig D."/>
            <person name="Lalanne C."/>
            <person name="Gautier V."/>
            <person name="Ament-Velasquez S.L."/>
            <person name="Kruys A."/>
            <person name="Hutchinson M.I."/>
            <person name="Powell A.J."/>
            <person name="Barry K."/>
            <person name="Miller A.N."/>
            <person name="Grigoriev I.V."/>
            <person name="Debuchy R."/>
            <person name="Gladieux P."/>
            <person name="Thoren M.H."/>
            <person name="Johannesson H."/>
        </authorList>
    </citation>
    <scope>NUCLEOTIDE SEQUENCE</scope>
    <source>
        <strain evidence="9">CBS 118394</strain>
    </source>
</reference>
<evidence type="ECO:0000256" key="3">
    <source>
        <dbReference type="ARBA" id="ARBA00022617"/>
    </source>
</evidence>
<feature type="transmembrane region" description="Helical" evidence="8">
    <location>
        <begin position="15"/>
        <end position="36"/>
    </location>
</feature>
<dbReference type="Proteomes" id="UP001283341">
    <property type="component" value="Unassembled WGS sequence"/>
</dbReference>
<keyword evidence="8" id="KW-1133">Transmembrane helix</keyword>
<accession>A0AAE0IRK7</accession>
<keyword evidence="8" id="KW-0472">Membrane</keyword>
<reference evidence="9" key="1">
    <citation type="journal article" date="2023" name="Mol. Phylogenet. Evol.">
        <title>Genome-scale phylogeny and comparative genomics of the fungal order Sordariales.</title>
        <authorList>
            <person name="Hensen N."/>
            <person name="Bonometti L."/>
            <person name="Westerberg I."/>
            <person name="Brannstrom I.O."/>
            <person name="Guillou S."/>
            <person name="Cros-Aarteil S."/>
            <person name="Calhoun S."/>
            <person name="Haridas S."/>
            <person name="Kuo A."/>
            <person name="Mondo S."/>
            <person name="Pangilinan J."/>
            <person name="Riley R."/>
            <person name="LaButti K."/>
            <person name="Andreopoulos B."/>
            <person name="Lipzen A."/>
            <person name="Chen C."/>
            <person name="Yan M."/>
            <person name="Daum C."/>
            <person name="Ng V."/>
            <person name="Clum A."/>
            <person name="Steindorff A."/>
            <person name="Ohm R.A."/>
            <person name="Martin F."/>
            <person name="Silar P."/>
            <person name="Natvig D.O."/>
            <person name="Lalanne C."/>
            <person name="Gautier V."/>
            <person name="Ament-Velasquez S.L."/>
            <person name="Kruys A."/>
            <person name="Hutchinson M.I."/>
            <person name="Powell A.J."/>
            <person name="Barry K."/>
            <person name="Miller A.N."/>
            <person name="Grigoriev I.V."/>
            <person name="Debuchy R."/>
            <person name="Gladieux P."/>
            <person name="Hiltunen Thoren M."/>
            <person name="Johannesson H."/>
        </authorList>
    </citation>
    <scope>NUCLEOTIDE SEQUENCE</scope>
    <source>
        <strain evidence="9">CBS 118394</strain>
    </source>
</reference>
<evidence type="ECO:0000256" key="6">
    <source>
        <dbReference type="ARBA" id="ARBA00023033"/>
    </source>
</evidence>
<comment type="similarity">
    <text evidence="2">Belongs to the cytochrome P450 family.</text>
</comment>
<dbReference type="SUPFAM" id="SSF48264">
    <property type="entry name" value="Cytochrome P450"/>
    <property type="match status" value="1"/>
</dbReference>
<evidence type="ECO:0000313" key="10">
    <source>
        <dbReference type="Proteomes" id="UP001283341"/>
    </source>
</evidence>
<dbReference type="InterPro" id="IPR050529">
    <property type="entry name" value="CYP450_sterol_14alpha_dmase"/>
</dbReference>
<comment type="caution">
    <text evidence="9">The sequence shown here is derived from an EMBL/GenBank/DDBJ whole genome shotgun (WGS) entry which is preliminary data.</text>
</comment>
<keyword evidence="6" id="KW-0560">Oxidoreductase</keyword>
<evidence type="ECO:0000256" key="5">
    <source>
        <dbReference type="ARBA" id="ARBA00023004"/>
    </source>
</evidence>
<name>A0AAE0IRK7_9PEZI</name>
<dbReference type="InterPro" id="IPR001128">
    <property type="entry name" value="Cyt_P450"/>
</dbReference>
<dbReference type="AlphaFoldDB" id="A0AAE0IRK7"/>
<keyword evidence="8" id="KW-0812">Transmembrane</keyword>
<evidence type="ECO:0000256" key="4">
    <source>
        <dbReference type="ARBA" id="ARBA00022723"/>
    </source>
</evidence>
<feature type="binding site" description="axial binding residue" evidence="7">
    <location>
        <position position="490"/>
    </location>
    <ligand>
        <name>heme</name>
        <dbReference type="ChEBI" id="CHEBI:30413"/>
    </ligand>
    <ligandPart>
        <name>Fe</name>
        <dbReference type="ChEBI" id="CHEBI:18248"/>
    </ligandPart>
</feature>
<evidence type="ECO:0000313" key="9">
    <source>
        <dbReference type="EMBL" id="KAK3329256.1"/>
    </source>
</evidence>
<dbReference type="InterPro" id="IPR002403">
    <property type="entry name" value="Cyt_P450_E_grp-IV"/>
</dbReference>
<gene>
    <name evidence="9" type="ORF">B0H66DRAFT_17545</name>
</gene>
<dbReference type="PANTHER" id="PTHR24304">
    <property type="entry name" value="CYTOCHROME P450 FAMILY 7"/>
    <property type="match status" value="1"/>
</dbReference>
<comment type="cofactor">
    <cofactor evidence="1 7">
        <name>heme</name>
        <dbReference type="ChEBI" id="CHEBI:30413"/>
    </cofactor>
</comment>
<dbReference type="GO" id="GO:0005506">
    <property type="term" value="F:iron ion binding"/>
    <property type="evidence" value="ECO:0007669"/>
    <property type="project" value="InterPro"/>
</dbReference>
<dbReference type="PANTHER" id="PTHR24304:SF2">
    <property type="entry name" value="24-HYDROXYCHOLESTEROL 7-ALPHA-HYDROXYLASE"/>
    <property type="match status" value="1"/>
</dbReference>
<dbReference type="Pfam" id="PF00067">
    <property type="entry name" value="p450"/>
    <property type="match status" value="1"/>
</dbReference>
<evidence type="ECO:0000256" key="1">
    <source>
        <dbReference type="ARBA" id="ARBA00001971"/>
    </source>
</evidence>
<sequence>MLSNLTLSPVLKEVGWYNAIGVLLVLFILWSVYRFNGDDGGPPRLRETIPFLSNLVDMARDTGAFWNRALKTMQSLDTEILRFRLGRRQFYLVMGDKKTNVLFRPNTGLVKHQSTIRLSKVMFGPTKKDMARLAADVSGRNKEPLPGTEHVDERLWITWHHIFAENLSRAQPTGDIAAMFFDNFTARIRELIPEVGKPADLLVWKFVRRHQTECAGRALSGDLIFDTNPDLLDAMADYELAILPIAFGPPRWLNPRPHRARDRWLSMTRRFMAEALETYDWDSPEAKSATAWEPVLGSPLIRSLARWLLDAGFDVQTIAGACGQQIPNQNSNTVPATAWCIMDALMCPDPELLPNLRREAEALVVVDSETGKRALDVQKLQGNSSSPTPWHQAVYAETLRLRSGLPITRHAVRDTEIDGFPVPKGSMVQAPVPIAALSAVWDVEGHPAEEFWPRRHLTASQTADGVKTVEFALGSRSGYWFPYGGGIGICPGRHFAKQEIIGTLALLLAQFDFEVVGWVMPDGESRSDRGARNGNGFAVYQPDRDLKVRMTRRW</sequence>
<proteinExistence type="inferred from homology"/>
<evidence type="ECO:0000256" key="7">
    <source>
        <dbReference type="PIRSR" id="PIRSR602403-1"/>
    </source>
</evidence>
<dbReference type="EMBL" id="JAUEDM010000001">
    <property type="protein sequence ID" value="KAK3329256.1"/>
    <property type="molecule type" value="Genomic_DNA"/>
</dbReference>
<keyword evidence="4 7" id="KW-0479">Metal-binding</keyword>
<keyword evidence="6" id="KW-0503">Monooxygenase</keyword>